<dbReference type="AlphaFoldDB" id="A0A835M6A8"/>
<sequence length="168" mass="17726">MSKVGKENGVIQGLERGVTHSSLPASQGTESKLLPSVSSSFSGVATVSSKVTPRRVPKVPMRRGANNTKKHAVSDANELGSALLPPPPHVTAKTPPFKVKTGHEQPTPSFDHVASHVSVLGVYSSASDPILVPSLDSRLPGYMAAKKLEVNFGQGSMNETQTMQTVLF</sequence>
<dbReference type="Proteomes" id="UP000631114">
    <property type="component" value="Unassembled WGS sequence"/>
</dbReference>
<keyword evidence="3" id="KW-1185">Reference proteome</keyword>
<evidence type="ECO:0000256" key="1">
    <source>
        <dbReference type="SAM" id="MobiDB-lite"/>
    </source>
</evidence>
<reference evidence="2 3" key="1">
    <citation type="submission" date="2020-10" db="EMBL/GenBank/DDBJ databases">
        <title>The Coptis chinensis genome and diversification of protoberbering-type alkaloids.</title>
        <authorList>
            <person name="Wang B."/>
            <person name="Shu S."/>
            <person name="Song C."/>
            <person name="Liu Y."/>
        </authorList>
    </citation>
    <scope>NUCLEOTIDE SEQUENCE [LARGE SCALE GENOMIC DNA]</scope>
    <source>
        <strain evidence="2">HL-2020</strain>
        <tissue evidence="2">Leaf</tissue>
    </source>
</reference>
<dbReference type="PANTHER" id="PTHR46775:SF1">
    <property type="entry name" value="FLOCCULATION PROTEIN (DUF1296)"/>
    <property type="match status" value="1"/>
</dbReference>
<dbReference type="GO" id="GO:0051082">
    <property type="term" value="F:unfolded protein binding"/>
    <property type="evidence" value="ECO:0007669"/>
    <property type="project" value="TreeGrafter"/>
</dbReference>
<feature type="region of interest" description="Disordered" evidence="1">
    <location>
        <begin position="1"/>
        <end position="37"/>
    </location>
</feature>
<dbReference type="PANTHER" id="PTHR46775">
    <property type="entry name" value="FLOCCULATION PROTEIN (DUF1296)"/>
    <property type="match status" value="1"/>
</dbReference>
<dbReference type="OrthoDB" id="1717673at2759"/>
<accession>A0A835M6A8</accession>
<comment type="caution">
    <text evidence="2">The sequence shown here is derived from an EMBL/GenBank/DDBJ whole genome shotgun (WGS) entry which is preliminary data.</text>
</comment>
<gene>
    <name evidence="2" type="ORF">IFM89_018480</name>
</gene>
<dbReference type="InterPro" id="IPR044277">
    <property type="entry name" value="GIP1"/>
</dbReference>
<feature type="region of interest" description="Disordered" evidence="1">
    <location>
        <begin position="52"/>
        <end position="106"/>
    </location>
</feature>
<proteinExistence type="predicted"/>
<feature type="compositionally biased region" description="Polar residues" evidence="1">
    <location>
        <begin position="19"/>
        <end position="30"/>
    </location>
</feature>
<name>A0A835M6A8_9MAGN</name>
<dbReference type="EMBL" id="JADFTS010000002">
    <property type="protein sequence ID" value="KAF9621263.1"/>
    <property type="molecule type" value="Genomic_DNA"/>
</dbReference>
<feature type="compositionally biased region" description="Basic residues" evidence="1">
    <location>
        <begin position="52"/>
        <end position="61"/>
    </location>
</feature>
<evidence type="ECO:0000313" key="3">
    <source>
        <dbReference type="Proteomes" id="UP000631114"/>
    </source>
</evidence>
<protein>
    <submittedName>
        <fullName evidence="2">Uncharacterized protein</fullName>
    </submittedName>
</protein>
<organism evidence="2 3">
    <name type="scientific">Coptis chinensis</name>
    <dbReference type="NCBI Taxonomy" id="261450"/>
    <lineage>
        <taxon>Eukaryota</taxon>
        <taxon>Viridiplantae</taxon>
        <taxon>Streptophyta</taxon>
        <taxon>Embryophyta</taxon>
        <taxon>Tracheophyta</taxon>
        <taxon>Spermatophyta</taxon>
        <taxon>Magnoliopsida</taxon>
        <taxon>Ranunculales</taxon>
        <taxon>Ranunculaceae</taxon>
        <taxon>Coptidoideae</taxon>
        <taxon>Coptis</taxon>
    </lineage>
</organism>
<evidence type="ECO:0000313" key="2">
    <source>
        <dbReference type="EMBL" id="KAF9621263.1"/>
    </source>
</evidence>